<evidence type="ECO:0000256" key="3">
    <source>
        <dbReference type="ARBA" id="ARBA00023163"/>
    </source>
</evidence>
<feature type="domain" description="HTH crp-type" evidence="4">
    <location>
        <begin position="145"/>
        <end position="211"/>
    </location>
</feature>
<name>A0A1M7BXR6_9BRAD</name>
<dbReference type="InterPro" id="IPR018490">
    <property type="entry name" value="cNMP-bd_dom_sf"/>
</dbReference>
<dbReference type="OrthoDB" id="7506088at2"/>
<accession>A0A1M7BXR6</accession>
<dbReference type="Pfam" id="PF13545">
    <property type="entry name" value="HTH_Crp_2"/>
    <property type="match status" value="1"/>
</dbReference>
<dbReference type="SMART" id="SM00419">
    <property type="entry name" value="HTH_CRP"/>
    <property type="match status" value="1"/>
</dbReference>
<organism evidence="5 6">
    <name type="scientific">Bradyrhizobium lablabi</name>
    <dbReference type="NCBI Taxonomy" id="722472"/>
    <lineage>
        <taxon>Bacteria</taxon>
        <taxon>Pseudomonadati</taxon>
        <taxon>Pseudomonadota</taxon>
        <taxon>Alphaproteobacteria</taxon>
        <taxon>Hyphomicrobiales</taxon>
        <taxon>Nitrobacteraceae</taxon>
        <taxon>Bradyrhizobium</taxon>
    </lineage>
</organism>
<evidence type="ECO:0000259" key="4">
    <source>
        <dbReference type="PROSITE" id="PS51063"/>
    </source>
</evidence>
<dbReference type="SUPFAM" id="SSF51206">
    <property type="entry name" value="cAMP-binding domain-like"/>
    <property type="match status" value="1"/>
</dbReference>
<dbReference type="InterPro" id="IPR036390">
    <property type="entry name" value="WH_DNA-bd_sf"/>
</dbReference>
<protein>
    <submittedName>
        <fullName evidence="5">cAMP-binding domain of CRP or a regulatory subunit of cAMP-dependent protein kinases</fullName>
    </submittedName>
</protein>
<sequence>MPERDQRTNRLLTLMSDDDYDRVRPHLALVALDYRKSLYEASRPIEHVYFPINGVASLVITTSDGASAEVGTIGSEGMVGLPVCLGDRDAPSSVYVQVPGTGLQIDARIFRGELERSPTLNLIVLRYAHAFFNQVAQSAACAHLHKVEQRCCRWLLMTRDRMPSGDFLLTHEFLGMMLGVRRTTVTDVMGSLQKAGLIRYRRGHVTILDDEALRQRACECYEISKLEFDRLLGDTAEAPRTDKAHRLISQVG</sequence>
<dbReference type="CDD" id="cd00038">
    <property type="entry name" value="CAP_ED"/>
    <property type="match status" value="1"/>
</dbReference>
<keyword evidence="5" id="KW-0418">Kinase</keyword>
<dbReference type="Proteomes" id="UP000189935">
    <property type="component" value="Chromosome I"/>
</dbReference>
<dbReference type="InterPro" id="IPR036388">
    <property type="entry name" value="WH-like_DNA-bd_sf"/>
</dbReference>
<proteinExistence type="predicted"/>
<dbReference type="InterPro" id="IPR014710">
    <property type="entry name" value="RmlC-like_jellyroll"/>
</dbReference>
<keyword evidence="3" id="KW-0804">Transcription</keyword>
<dbReference type="GO" id="GO:0003700">
    <property type="term" value="F:DNA-binding transcription factor activity"/>
    <property type="evidence" value="ECO:0007669"/>
    <property type="project" value="TreeGrafter"/>
</dbReference>
<dbReference type="GO" id="GO:0003677">
    <property type="term" value="F:DNA binding"/>
    <property type="evidence" value="ECO:0007669"/>
    <property type="project" value="UniProtKB-KW"/>
</dbReference>
<evidence type="ECO:0000256" key="2">
    <source>
        <dbReference type="ARBA" id="ARBA00023125"/>
    </source>
</evidence>
<dbReference type="SUPFAM" id="SSF46785">
    <property type="entry name" value="Winged helix' DNA-binding domain"/>
    <property type="match status" value="1"/>
</dbReference>
<reference evidence="5 6" key="1">
    <citation type="submission" date="2016-11" db="EMBL/GenBank/DDBJ databases">
        <authorList>
            <person name="Jaros S."/>
            <person name="Januszkiewicz K."/>
            <person name="Wedrychowicz H."/>
        </authorList>
    </citation>
    <scope>NUCLEOTIDE SEQUENCE [LARGE SCALE GENOMIC DNA]</scope>
    <source>
        <strain evidence="5 6">GAS499</strain>
    </source>
</reference>
<dbReference type="PROSITE" id="PS51063">
    <property type="entry name" value="HTH_CRP_2"/>
    <property type="match status" value="1"/>
</dbReference>
<dbReference type="EMBL" id="LT670844">
    <property type="protein sequence ID" value="SHL59764.1"/>
    <property type="molecule type" value="Genomic_DNA"/>
</dbReference>
<evidence type="ECO:0000313" key="5">
    <source>
        <dbReference type="EMBL" id="SHL59764.1"/>
    </source>
</evidence>
<dbReference type="GO" id="GO:0016301">
    <property type="term" value="F:kinase activity"/>
    <property type="evidence" value="ECO:0007669"/>
    <property type="project" value="UniProtKB-KW"/>
</dbReference>
<dbReference type="Pfam" id="PF00027">
    <property type="entry name" value="cNMP_binding"/>
    <property type="match status" value="1"/>
</dbReference>
<dbReference type="InterPro" id="IPR012318">
    <property type="entry name" value="HTH_CRP"/>
</dbReference>
<dbReference type="PANTHER" id="PTHR24567">
    <property type="entry name" value="CRP FAMILY TRANSCRIPTIONAL REGULATORY PROTEIN"/>
    <property type="match status" value="1"/>
</dbReference>
<keyword evidence="5" id="KW-0808">Transferase</keyword>
<dbReference type="InterPro" id="IPR000595">
    <property type="entry name" value="cNMP-bd_dom"/>
</dbReference>
<gene>
    <name evidence="5" type="ORF">SAMN05444159_6326</name>
</gene>
<evidence type="ECO:0000256" key="1">
    <source>
        <dbReference type="ARBA" id="ARBA00023015"/>
    </source>
</evidence>
<keyword evidence="2" id="KW-0238">DNA-binding</keyword>
<dbReference type="SMART" id="SM00100">
    <property type="entry name" value="cNMP"/>
    <property type="match status" value="1"/>
</dbReference>
<dbReference type="InterPro" id="IPR050397">
    <property type="entry name" value="Env_Response_Regulators"/>
</dbReference>
<dbReference type="AlphaFoldDB" id="A0A1M7BXR6"/>
<keyword evidence="1" id="KW-0805">Transcription regulation</keyword>
<evidence type="ECO:0000313" key="6">
    <source>
        <dbReference type="Proteomes" id="UP000189935"/>
    </source>
</evidence>
<dbReference type="RefSeq" id="WP_079543544.1">
    <property type="nucleotide sequence ID" value="NZ_LT670844.1"/>
</dbReference>
<dbReference type="Gene3D" id="1.10.10.10">
    <property type="entry name" value="Winged helix-like DNA-binding domain superfamily/Winged helix DNA-binding domain"/>
    <property type="match status" value="1"/>
</dbReference>
<dbReference type="PANTHER" id="PTHR24567:SF74">
    <property type="entry name" value="HTH-TYPE TRANSCRIPTIONAL REGULATOR ARCR"/>
    <property type="match status" value="1"/>
</dbReference>
<dbReference type="GO" id="GO:0005829">
    <property type="term" value="C:cytosol"/>
    <property type="evidence" value="ECO:0007669"/>
    <property type="project" value="TreeGrafter"/>
</dbReference>
<dbReference type="Gene3D" id="2.60.120.10">
    <property type="entry name" value="Jelly Rolls"/>
    <property type="match status" value="1"/>
</dbReference>